<keyword evidence="2" id="KW-1185">Reference proteome</keyword>
<sequence>MANLERYRVTLATGGAVVMQGEWSIRETGERKFRSWIGSYGGISEARVVLTEMGDDGAETVLEEWPEA</sequence>
<reference evidence="1 2" key="1">
    <citation type="submission" date="2024-08" db="EMBL/GenBank/DDBJ databases">
        <title>Genome sequence of Streptomyces aureus CACIA-1.46HGO.</title>
        <authorList>
            <person name="Evangelista-Martinez Z."/>
        </authorList>
    </citation>
    <scope>NUCLEOTIDE SEQUENCE [LARGE SCALE GENOMIC DNA]</scope>
    <source>
        <strain evidence="1 2">CACIA-1.46HGO</strain>
    </source>
</reference>
<evidence type="ECO:0000313" key="2">
    <source>
        <dbReference type="Proteomes" id="UP001571476"/>
    </source>
</evidence>
<gene>
    <name evidence="1" type="ORF">ACEG43_30955</name>
</gene>
<dbReference type="Proteomes" id="UP001571476">
    <property type="component" value="Unassembled WGS sequence"/>
</dbReference>
<dbReference type="RefSeq" id="WP_372565097.1">
    <property type="nucleotide sequence ID" value="NZ_JBGOSP010000018.1"/>
</dbReference>
<comment type="caution">
    <text evidence="1">The sequence shown here is derived from an EMBL/GenBank/DDBJ whole genome shotgun (WGS) entry which is preliminary data.</text>
</comment>
<organism evidence="1 2">
    <name type="scientific">Streptomyces aureus</name>
    <dbReference type="NCBI Taxonomy" id="193461"/>
    <lineage>
        <taxon>Bacteria</taxon>
        <taxon>Bacillati</taxon>
        <taxon>Actinomycetota</taxon>
        <taxon>Actinomycetes</taxon>
        <taxon>Kitasatosporales</taxon>
        <taxon>Streptomycetaceae</taxon>
        <taxon>Streptomyces</taxon>
    </lineage>
</organism>
<name>A0ABV4SQP0_9ACTN</name>
<evidence type="ECO:0000313" key="1">
    <source>
        <dbReference type="EMBL" id="MFA3840558.1"/>
    </source>
</evidence>
<accession>A0ABV4SQP0</accession>
<proteinExistence type="predicted"/>
<protein>
    <submittedName>
        <fullName evidence="1">Uncharacterized protein</fullName>
    </submittedName>
</protein>
<dbReference type="EMBL" id="JBGOSP010000018">
    <property type="protein sequence ID" value="MFA3840558.1"/>
    <property type="molecule type" value="Genomic_DNA"/>
</dbReference>